<sequence>MISGAAQADVAVLVISTRKGEFEMGFEKDGQTCEHIMLVKAGGGVSKLIVVVYRMDESRFSGTRHDTTKYTIKLRPYTGANLKDCISKAACPWYNDPWLLEFLDKMPMVDRGIHAPLMMPVPEKYKDMGTIVVGKIESEHMRKGDTVLLMLNRDIVEGVAMYNKIEDEVTSAFCGDNVRIRIRGIDDEDITPGFVFTSPNKQRLMTHCKDIYRQRLLSHARIQRSDGQIYRMDA</sequence>
<evidence type="ECO:0000256" key="1">
    <source>
        <dbReference type="ARBA" id="ARBA00022741"/>
    </source>
</evidence>
<dbReference type="GO" id="GO:0005525">
    <property type="term" value="F:GTP binding"/>
    <property type="evidence" value="ECO:0007669"/>
    <property type="project" value="UniProtKB-KW"/>
</dbReference>
<dbReference type="PANTHER" id="PTHR23115">
    <property type="entry name" value="TRANSLATION FACTOR"/>
    <property type="match status" value="1"/>
</dbReference>
<protein>
    <submittedName>
        <fullName evidence="3">Eukaryotic peptide chain release factor GTP-binding subunit</fullName>
    </submittedName>
</protein>
<gene>
    <name evidence="3" type="primary">SUP35_2</name>
    <name evidence="3" type="ORF">A0H81_14707</name>
</gene>
<evidence type="ECO:0000313" key="3">
    <source>
        <dbReference type="EMBL" id="OBZ65291.1"/>
    </source>
</evidence>
<dbReference type="EMBL" id="LUGG01000047">
    <property type="protein sequence ID" value="OBZ65291.1"/>
    <property type="molecule type" value="Genomic_DNA"/>
</dbReference>
<dbReference type="OrthoDB" id="342024at2759"/>
<dbReference type="InterPro" id="IPR009000">
    <property type="entry name" value="Transl_B-barrel_sf"/>
</dbReference>
<keyword evidence="4" id="KW-1185">Reference proteome</keyword>
<proteinExistence type="predicted"/>
<dbReference type="CDD" id="cd04089">
    <property type="entry name" value="eRF3_II"/>
    <property type="match status" value="1"/>
</dbReference>
<dbReference type="Gene3D" id="3.40.50.300">
    <property type="entry name" value="P-loop containing nucleotide triphosphate hydrolases"/>
    <property type="match status" value="1"/>
</dbReference>
<dbReference type="Gene3D" id="2.40.30.10">
    <property type="entry name" value="Translation factors"/>
    <property type="match status" value="1"/>
</dbReference>
<evidence type="ECO:0000313" key="4">
    <source>
        <dbReference type="Proteomes" id="UP000092993"/>
    </source>
</evidence>
<dbReference type="InterPro" id="IPR027417">
    <property type="entry name" value="P-loop_NTPase"/>
</dbReference>
<accession>A0A1C7LKM8</accession>
<keyword evidence="2" id="KW-0342">GTP-binding</keyword>
<dbReference type="STRING" id="5627.A0A1C7LKM8"/>
<name>A0A1C7LKM8_GRIFR</name>
<evidence type="ECO:0000256" key="2">
    <source>
        <dbReference type="ARBA" id="ARBA00023134"/>
    </source>
</evidence>
<dbReference type="SUPFAM" id="SSF50447">
    <property type="entry name" value="Translation proteins"/>
    <property type="match status" value="1"/>
</dbReference>
<dbReference type="Proteomes" id="UP000092993">
    <property type="component" value="Unassembled WGS sequence"/>
</dbReference>
<dbReference type="InterPro" id="IPR050100">
    <property type="entry name" value="TRAFAC_GTPase_members"/>
</dbReference>
<reference evidence="3 4" key="1">
    <citation type="submission" date="2016-03" db="EMBL/GenBank/DDBJ databases">
        <title>Whole genome sequencing of Grifola frondosa 9006-11.</title>
        <authorList>
            <person name="Min B."/>
            <person name="Park H."/>
            <person name="Kim J.-G."/>
            <person name="Cho H."/>
            <person name="Oh Y.-L."/>
            <person name="Kong W.-S."/>
            <person name="Choi I.-G."/>
        </authorList>
    </citation>
    <scope>NUCLEOTIDE SEQUENCE [LARGE SCALE GENOMIC DNA]</scope>
    <source>
        <strain evidence="3 4">9006-11</strain>
    </source>
</reference>
<keyword evidence="1" id="KW-0547">Nucleotide-binding</keyword>
<organism evidence="3 4">
    <name type="scientific">Grifola frondosa</name>
    <name type="common">Maitake</name>
    <name type="synonym">Polyporus frondosus</name>
    <dbReference type="NCBI Taxonomy" id="5627"/>
    <lineage>
        <taxon>Eukaryota</taxon>
        <taxon>Fungi</taxon>
        <taxon>Dikarya</taxon>
        <taxon>Basidiomycota</taxon>
        <taxon>Agaricomycotina</taxon>
        <taxon>Agaricomycetes</taxon>
        <taxon>Polyporales</taxon>
        <taxon>Grifolaceae</taxon>
        <taxon>Grifola</taxon>
    </lineage>
</organism>
<dbReference type="AlphaFoldDB" id="A0A1C7LKM8"/>
<comment type="caution">
    <text evidence="3">The sequence shown here is derived from an EMBL/GenBank/DDBJ whole genome shotgun (WGS) entry which is preliminary data.</text>
</comment>
<dbReference type="SUPFAM" id="SSF52540">
    <property type="entry name" value="P-loop containing nucleoside triphosphate hydrolases"/>
    <property type="match status" value="1"/>
</dbReference>